<evidence type="ECO:0000256" key="1">
    <source>
        <dbReference type="SAM" id="SignalP"/>
    </source>
</evidence>
<dbReference type="EMBL" id="OZ020109">
    <property type="protein sequence ID" value="CAK9262135.1"/>
    <property type="molecule type" value="Genomic_DNA"/>
</dbReference>
<sequence length="177" mass="19369">MALVASVLARTLLLLLLLCGATAAVKDIKSVYDDLTDYGLPIGLLPDSVINYSLSADGKFTVELEEPCYAKFQEQVYYNKKIEGELVAGAILNLNGIQAKQLFLWLPVTGIHVDPESPAYIYFEVGALSKKLSIALFDAPPTCHKSTSSESTRVTDFFDSTVKVLLGEMNHPRKALQ</sequence>
<reference evidence="2" key="1">
    <citation type="submission" date="2024-02" db="EMBL/GenBank/DDBJ databases">
        <authorList>
            <consortium name="ELIXIR-Norway"/>
            <consortium name="Elixir Norway"/>
        </authorList>
    </citation>
    <scope>NUCLEOTIDE SEQUENCE</scope>
</reference>
<accession>A0ABP0W9A9</accession>
<dbReference type="Gene3D" id="2.30.240.10">
    <property type="entry name" value="At5g01610-like"/>
    <property type="match status" value="1"/>
</dbReference>
<dbReference type="InterPro" id="IPR036758">
    <property type="entry name" value="At5g01610-like"/>
</dbReference>
<name>A0ABP0W9A9_9BRYO</name>
<protein>
    <submittedName>
        <fullName evidence="2">Uncharacterized protein</fullName>
    </submittedName>
</protein>
<keyword evidence="1" id="KW-0732">Signal</keyword>
<proteinExistence type="predicted"/>
<gene>
    <name evidence="2" type="ORF">CSSPJE1EN1_LOCUS7613</name>
</gene>
<organism evidence="2 3">
    <name type="scientific">Sphagnum jensenii</name>
    <dbReference type="NCBI Taxonomy" id="128206"/>
    <lineage>
        <taxon>Eukaryota</taxon>
        <taxon>Viridiplantae</taxon>
        <taxon>Streptophyta</taxon>
        <taxon>Embryophyta</taxon>
        <taxon>Bryophyta</taxon>
        <taxon>Sphagnophytina</taxon>
        <taxon>Sphagnopsida</taxon>
        <taxon>Sphagnales</taxon>
        <taxon>Sphagnaceae</taxon>
        <taxon>Sphagnum</taxon>
    </lineage>
</organism>
<dbReference type="PANTHER" id="PTHR31676:SF110">
    <property type="entry name" value="TRANSMEMBRANE PROTEIN"/>
    <property type="match status" value="1"/>
</dbReference>
<keyword evidence="3" id="KW-1185">Reference proteome</keyword>
<dbReference type="Pfam" id="PF04398">
    <property type="entry name" value="DUF538"/>
    <property type="match status" value="1"/>
</dbReference>
<feature type="signal peptide" evidence="1">
    <location>
        <begin position="1"/>
        <end position="24"/>
    </location>
</feature>
<dbReference type="SUPFAM" id="SSF141562">
    <property type="entry name" value="At5g01610-like"/>
    <property type="match status" value="1"/>
</dbReference>
<feature type="chain" id="PRO_5045393321" evidence="1">
    <location>
        <begin position="25"/>
        <end position="177"/>
    </location>
</feature>
<evidence type="ECO:0000313" key="3">
    <source>
        <dbReference type="Proteomes" id="UP001497444"/>
    </source>
</evidence>
<evidence type="ECO:0000313" key="2">
    <source>
        <dbReference type="EMBL" id="CAK9262135.1"/>
    </source>
</evidence>
<dbReference type="Proteomes" id="UP001497444">
    <property type="component" value="Chromosome 14"/>
</dbReference>
<dbReference type="InterPro" id="IPR007493">
    <property type="entry name" value="DUF538"/>
</dbReference>
<dbReference type="PANTHER" id="PTHR31676">
    <property type="entry name" value="T31J12.3 PROTEIN-RELATED"/>
    <property type="match status" value="1"/>
</dbReference>